<evidence type="ECO:0000259" key="1">
    <source>
        <dbReference type="Pfam" id="PF12937"/>
    </source>
</evidence>
<dbReference type="AlphaFoldDB" id="A0A0F9BBY0"/>
<dbReference type="InterPro" id="IPR032675">
    <property type="entry name" value="LRR_dom_sf"/>
</dbReference>
<dbReference type="Pfam" id="PF12937">
    <property type="entry name" value="F-box-like"/>
    <property type="match status" value="1"/>
</dbReference>
<comment type="caution">
    <text evidence="2">The sequence shown here is derived from an EMBL/GenBank/DDBJ whole genome shotgun (WGS) entry which is preliminary data.</text>
</comment>
<dbReference type="InterPro" id="IPR001810">
    <property type="entry name" value="F-box_dom"/>
</dbReference>
<dbReference type="SUPFAM" id="SSF81383">
    <property type="entry name" value="F-box domain"/>
    <property type="match status" value="1"/>
</dbReference>
<feature type="non-terminal residue" evidence="2">
    <location>
        <position position="172"/>
    </location>
</feature>
<organism evidence="2">
    <name type="scientific">marine sediment metagenome</name>
    <dbReference type="NCBI Taxonomy" id="412755"/>
    <lineage>
        <taxon>unclassified sequences</taxon>
        <taxon>metagenomes</taxon>
        <taxon>ecological metagenomes</taxon>
    </lineage>
</organism>
<reference evidence="2" key="1">
    <citation type="journal article" date="2015" name="Nature">
        <title>Complex archaea that bridge the gap between prokaryotes and eukaryotes.</title>
        <authorList>
            <person name="Spang A."/>
            <person name="Saw J.H."/>
            <person name="Jorgensen S.L."/>
            <person name="Zaremba-Niedzwiedzka K."/>
            <person name="Martijn J."/>
            <person name="Lind A.E."/>
            <person name="van Eijk R."/>
            <person name="Schleper C."/>
            <person name="Guy L."/>
            <person name="Ettema T.J."/>
        </authorList>
    </citation>
    <scope>NUCLEOTIDE SEQUENCE</scope>
</reference>
<evidence type="ECO:0000313" key="2">
    <source>
        <dbReference type="EMBL" id="KKK88159.1"/>
    </source>
</evidence>
<accession>A0A0F9BBY0</accession>
<dbReference type="InterPro" id="IPR036047">
    <property type="entry name" value="F-box-like_dom_sf"/>
</dbReference>
<sequence>MVQSELETSKYKGIDMSIAIDLSVFNRADVDFNSLKKETKLKIFSHLELGERLKVARVSRLFRDLAYDPVSIETEYRENIDRTDANGSIEKIQNILREAKSLGITVPKITYENIKELKDEAETIKKDSIIKIWEKIESQLPGSTYPNFSELKKKKYDEVIQEFDNWIEINKD</sequence>
<name>A0A0F9BBY0_9ZZZZ</name>
<protein>
    <recommendedName>
        <fullName evidence="1">F-box domain-containing protein</fullName>
    </recommendedName>
</protein>
<gene>
    <name evidence="2" type="ORF">LCGC14_2745990</name>
</gene>
<dbReference type="EMBL" id="LAZR01050081">
    <property type="protein sequence ID" value="KKK88159.1"/>
    <property type="molecule type" value="Genomic_DNA"/>
</dbReference>
<feature type="domain" description="F-box" evidence="1">
    <location>
        <begin position="38"/>
        <end position="69"/>
    </location>
</feature>
<proteinExistence type="predicted"/>
<dbReference type="Gene3D" id="3.80.10.10">
    <property type="entry name" value="Ribonuclease Inhibitor"/>
    <property type="match status" value="1"/>
</dbReference>